<sequence length="75" mass="8465">MSDWVCRLMMPKDFGDSPAQLHLVLRDDLTDAEVLARVLGLVHEFYGPRVQVDDLRPESWAQTRVGSRLRSSPAG</sequence>
<organism evidence="1 2">
    <name type="scientific">Rhodococcus ruber</name>
    <dbReference type="NCBI Taxonomy" id="1830"/>
    <lineage>
        <taxon>Bacteria</taxon>
        <taxon>Bacillati</taxon>
        <taxon>Actinomycetota</taxon>
        <taxon>Actinomycetes</taxon>
        <taxon>Mycobacteriales</taxon>
        <taxon>Nocardiaceae</taxon>
        <taxon>Rhodococcus</taxon>
    </lineage>
</organism>
<dbReference type="OrthoDB" id="4479000at2"/>
<accession>A0A098BJB4</accession>
<protein>
    <submittedName>
        <fullName evidence="1">Uncharacterized protein</fullName>
    </submittedName>
</protein>
<dbReference type="EMBL" id="CCSD01000050">
    <property type="protein sequence ID" value="CDZ88307.1"/>
    <property type="molecule type" value="Genomic_DNA"/>
</dbReference>
<evidence type="ECO:0000313" key="2">
    <source>
        <dbReference type="Proteomes" id="UP000042997"/>
    </source>
</evidence>
<reference evidence="1 2" key="1">
    <citation type="journal article" date="2014" name="Genome Announc.">
        <title>Draft Genome Sequence of Propane- and Butane-Oxidizing Actinobacterium Rhodococcus ruber IEGM 231.</title>
        <authorList>
            <person name="Ivshina I.B."/>
            <person name="Kuyukina M.S."/>
            <person name="Krivoruchko A.V."/>
            <person name="Barbe V."/>
            <person name="Fischer C."/>
        </authorList>
    </citation>
    <scope>NUCLEOTIDE SEQUENCE [LARGE SCALE GENOMIC DNA]</scope>
</reference>
<evidence type="ECO:0000313" key="1">
    <source>
        <dbReference type="EMBL" id="CDZ88307.1"/>
    </source>
</evidence>
<dbReference type="KEGG" id="rrz:CS378_17395"/>
<dbReference type="AlphaFoldDB" id="A0A098BJB4"/>
<proteinExistence type="predicted"/>
<gene>
    <name evidence="1" type="ORF">RHRU231_40057</name>
</gene>
<dbReference type="Proteomes" id="UP000042997">
    <property type="component" value="Unassembled WGS sequence"/>
</dbReference>
<name>A0A098BJB4_9NOCA</name>
<dbReference type="RefSeq" id="WP_010596009.1">
    <property type="nucleotide sequence ID" value="NZ_CP024315.1"/>
</dbReference>